<keyword evidence="3" id="KW-0274">FAD</keyword>
<dbReference type="InterPro" id="IPR050641">
    <property type="entry name" value="RIFMO-like"/>
</dbReference>
<dbReference type="EMBL" id="FQVL01000001">
    <property type="protein sequence ID" value="SHE34987.1"/>
    <property type="molecule type" value="Genomic_DNA"/>
</dbReference>
<reference evidence="6 7" key="1">
    <citation type="submission" date="2016-11" db="EMBL/GenBank/DDBJ databases">
        <authorList>
            <person name="Jaros S."/>
            <person name="Januszkiewicz K."/>
            <person name="Wedrychowicz H."/>
        </authorList>
    </citation>
    <scope>NUCLEOTIDE SEQUENCE [LARGE SCALE GENOMIC DNA]</scope>
    <source>
        <strain evidence="6 7">DSM 44666</strain>
    </source>
</reference>
<feature type="transmembrane region" description="Helical" evidence="4">
    <location>
        <begin position="12"/>
        <end position="34"/>
    </location>
</feature>
<dbReference type="GO" id="GO:0071949">
    <property type="term" value="F:FAD binding"/>
    <property type="evidence" value="ECO:0007669"/>
    <property type="project" value="InterPro"/>
</dbReference>
<dbReference type="PANTHER" id="PTHR43004">
    <property type="entry name" value="TRK SYSTEM POTASSIUM UPTAKE PROTEIN"/>
    <property type="match status" value="1"/>
</dbReference>
<evidence type="ECO:0000256" key="3">
    <source>
        <dbReference type="ARBA" id="ARBA00022827"/>
    </source>
</evidence>
<accession>A0A1M4SSL3</accession>
<name>A0A1M4SSL3_9BACL</name>
<keyword evidence="4" id="KW-0812">Transmembrane</keyword>
<dbReference type="OrthoDB" id="9766816at2"/>
<evidence type="ECO:0000256" key="1">
    <source>
        <dbReference type="ARBA" id="ARBA00001974"/>
    </source>
</evidence>
<dbReference type="Pfam" id="PF21274">
    <property type="entry name" value="Rng_hyd_C"/>
    <property type="match status" value="1"/>
</dbReference>
<dbReference type="Gene3D" id="3.40.30.120">
    <property type="match status" value="1"/>
</dbReference>
<keyword evidence="4" id="KW-1133">Transmembrane helix</keyword>
<evidence type="ECO:0000259" key="5">
    <source>
        <dbReference type="Pfam" id="PF01494"/>
    </source>
</evidence>
<gene>
    <name evidence="6" type="ORF">SAMN05444392_101110</name>
</gene>
<organism evidence="6 7">
    <name type="scientific">Seinonella peptonophila</name>
    <dbReference type="NCBI Taxonomy" id="112248"/>
    <lineage>
        <taxon>Bacteria</taxon>
        <taxon>Bacillati</taxon>
        <taxon>Bacillota</taxon>
        <taxon>Bacilli</taxon>
        <taxon>Bacillales</taxon>
        <taxon>Thermoactinomycetaceae</taxon>
        <taxon>Seinonella</taxon>
    </lineage>
</organism>
<evidence type="ECO:0000313" key="7">
    <source>
        <dbReference type="Proteomes" id="UP000184476"/>
    </source>
</evidence>
<dbReference type="InterPro" id="IPR002938">
    <property type="entry name" value="FAD-bd"/>
</dbReference>
<dbReference type="PANTHER" id="PTHR43004:SF19">
    <property type="entry name" value="BINDING MONOOXYGENASE, PUTATIVE (JCVI)-RELATED"/>
    <property type="match status" value="1"/>
</dbReference>
<dbReference type="STRING" id="112248.SAMN05444392_101110"/>
<comment type="cofactor">
    <cofactor evidence="1">
        <name>FAD</name>
        <dbReference type="ChEBI" id="CHEBI:57692"/>
    </cofactor>
</comment>
<dbReference type="SUPFAM" id="SSF51905">
    <property type="entry name" value="FAD/NAD(P)-binding domain"/>
    <property type="match status" value="1"/>
</dbReference>
<dbReference type="RefSeq" id="WP_073150298.1">
    <property type="nucleotide sequence ID" value="NZ_FQVL01000001.1"/>
</dbReference>
<evidence type="ECO:0000256" key="4">
    <source>
        <dbReference type="SAM" id="Phobius"/>
    </source>
</evidence>
<keyword evidence="2" id="KW-0285">Flavoprotein</keyword>
<protein>
    <submittedName>
        <fullName evidence="6">Putative polyketide hydroxylase</fullName>
    </submittedName>
</protein>
<dbReference type="PRINTS" id="PR00420">
    <property type="entry name" value="RNGMNOXGNASE"/>
</dbReference>
<evidence type="ECO:0000313" key="6">
    <source>
        <dbReference type="EMBL" id="SHE34987.1"/>
    </source>
</evidence>
<dbReference type="Proteomes" id="UP000184476">
    <property type="component" value="Unassembled WGS sequence"/>
</dbReference>
<dbReference type="GO" id="GO:0016709">
    <property type="term" value="F:oxidoreductase activity, acting on paired donors, with incorporation or reduction of molecular oxygen, NAD(P)H as one donor, and incorporation of one atom of oxygen"/>
    <property type="evidence" value="ECO:0007669"/>
    <property type="project" value="UniProtKB-ARBA"/>
</dbReference>
<keyword evidence="7" id="KW-1185">Reference proteome</keyword>
<feature type="domain" description="FAD-binding" evidence="5">
    <location>
        <begin position="11"/>
        <end position="358"/>
    </location>
</feature>
<keyword evidence="4" id="KW-0472">Membrane</keyword>
<sequence>MYNVSNYDENTPVLIVGGSLVGLSTALFLSWHGIPCLLVERHANISPFSRAGGFNPRTLEIFRTVGVESAIREAAPDAFKNTKMVRVDTLVGKELGTYLENSSNYSMASSPISGCIIPQNILEPVLKEQASKLGADLRFATECVSVEQDDDGVSAVIRDLSSGQEHRVRARYLVAADGNKSPIRKKLGIGVQGPGTLTHQINIRFHADLQTVLRDRRFLVCFIANVQGMFGGNENGYFLSAPYDLKKESEQDFLGERGVELIRSAVGVPDLEVKIQNVVSWEMADWLADHFQQGRIFLAGDSAHVVPPTGAYGANTGIADAHNLSWKLATVIKEQAGSDLLSSYELERRPASKLAVEKAYSIYCERLNPEHSSPSTAKEMGYEIPIFGYIYHSKAVYSEDDSLYEDPRIPTGRPGTRAPHISLESNGQRISILDLFGRNFVLLAGVEGTPWCEAASYVAKQLNISLDAYCIDNDLIDVDKSFISTYGISPTGATLVRPDGFVAWRIPNVSEQPPQELERVLTKVLCR</sequence>
<dbReference type="Gene3D" id="3.50.50.60">
    <property type="entry name" value="FAD/NAD(P)-binding domain"/>
    <property type="match status" value="1"/>
</dbReference>
<proteinExistence type="predicted"/>
<dbReference type="Pfam" id="PF01494">
    <property type="entry name" value="FAD_binding_3"/>
    <property type="match status" value="1"/>
</dbReference>
<dbReference type="InterPro" id="IPR036188">
    <property type="entry name" value="FAD/NAD-bd_sf"/>
</dbReference>
<dbReference type="Gene3D" id="3.30.9.10">
    <property type="entry name" value="D-Amino Acid Oxidase, subunit A, domain 2"/>
    <property type="match status" value="1"/>
</dbReference>
<evidence type="ECO:0000256" key="2">
    <source>
        <dbReference type="ARBA" id="ARBA00022630"/>
    </source>
</evidence>
<dbReference type="AlphaFoldDB" id="A0A1M4SSL3"/>